<dbReference type="PANTHER" id="PTHR47981:SF20">
    <property type="entry name" value="RAS-RELATED PROTEIN RAB-7A"/>
    <property type="match status" value="1"/>
</dbReference>
<dbReference type="AlphaFoldDB" id="A0AAD7CQS2"/>
<keyword evidence="4" id="KW-0449">Lipoprotein</keyword>
<sequence length="56" mass="6093">MPTFKVVIIGASGVDKTSLRQECFVSLPAAFFRGADAAVLMYNVTRPETLATLTTW</sequence>
<accession>A0AAD7CQS2</accession>
<dbReference type="GO" id="GO:0005525">
    <property type="term" value="F:GTP binding"/>
    <property type="evidence" value="ECO:0007669"/>
    <property type="project" value="UniProtKB-KW"/>
</dbReference>
<evidence type="ECO:0000256" key="2">
    <source>
        <dbReference type="ARBA" id="ARBA00022741"/>
    </source>
</evidence>
<dbReference type="Gene3D" id="3.40.50.300">
    <property type="entry name" value="P-loop containing nucleotide triphosphate hydrolases"/>
    <property type="match status" value="1"/>
</dbReference>
<keyword evidence="2" id="KW-0547">Nucleotide-binding</keyword>
<gene>
    <name evidence="5" type="ORF">B0H17DRAFT_1213514</name>
</gene>
<evidence type="ECO:0000256" key="1">
    <source>
        <dbReference type="ARBA" id="ARBA00006270"/>
    </source>
</evidence>
<dbReference type="SUPFAM" id="SSF52540">
    <property type="entry name" value="P-loop containing nucleoside triphosphate hydrolases"/>
    <property type="match status" value="1"/>
</dbReference>
<dbReference type="PANTHER" id="PTHR47981">
    <property type="entry name" value="RAB FAMILY"/>
    <property type="match status" value="1"/>
</dbReference>
<keyword evidence="4" id="KW-0636">Prenylation</keyword>
<proteinExistence type="inferred from homology"/>
<evidence type="ECO:0000313" key="6">
    <source>
        <dbReference type="Proteomes" id="UP001221757"/>
    </source>
</evidence>
<comment type="caution">
    <text evidence="5">The sequence shown here is derived from an EMBL/GenBank/DDBJ whole genome shotgun (WGS) entry which is preliminary data.</text>
</comment>
<evidence type="ECO:0000256" key="3">
    <source>
        <dbReference type="ARBA" id="ARBA00023134"/>
    </source>
</evidence>
<dbReference type="InterPro" id="IPR027417">
    <property type="entry name" value="P-loop_NTPase"/>
</dbReference>
<evidence type="ECO:0000256" key="4">
    <source>
        <dbReference type="ARBA" id="ARBA00023289"/>
    </source>
</evidence>
<organism evidence="5 6">
    <name type="scientific">Mycena rosella</name>
    <name type="common">Pink bonnet</name>
    <name type="synonym">Agaricus rosellus</name>
    <dbReference type="NCBI Taxonomy" id="1033263"/>
    <lineage>
        <taxon>Eukaryota</taxon>
        <taxon>Fungi</taxon>
        <taxon>Dikarya</taxon>
        <taxon>Basidiomycota</taxon>
        <taxon>Agaricomycotina</taxon>
        <taxon>Agaricomycetes</taxon>
        <taxon>Agaricomycetidae</taxon>
        <taxon>Agaricales</taxon>
        <taxon>Marasmiineae</taxon>
        <taxon>Mycenaceae</taxon>
        <taxon>Mycena</taxon>
    </lineage>
</organism>
<keyword evidence="3" id="KW-0342">GTP-binding</keyword>
<protein>
    <submittedName>
        <fullName evidence="5">Uncharacterized protein</fullName>
    </submittedName>
</protein>
<reference evidence="5" key="1">
    <citation type="submission" date="2023-03" db="EMBL/GenBank/DDBJ databases">
        <title>Massive genome expansion in bonnet fungi (Mycena s.s.) driven by repeated elements and novel gene families across ecological guilds.</title>
        <authorList>
            <consortium name="Lawrence Berkeley National Laboratory"/>
            <person name="Harder C.B."/>
            <person name="Miyauchi S."/>
            <person name="Viragh M."/>
            <person name="Kuo A."/>
            <person name="Thoen E."/>
            <person name="Andreopoulos B."/>
            <person name="Lu D."/>
            <person name="Skrede I."/>
            <person name="Drula E."/>
            <person name="Henrissat B."/>
            <person name="Morin E."/>
            <person name="Kohler A."/>
            <person name="Barry K."/>
            <person name="LaButti K."/>
            <person name="Morin E."/>
            <person name="Salamov A."/>
            <person name="Lipzen A."/>
            <person name="Mereny Z."/>
            <person name="Hegedus B."/>
            <person name="Baldrian P."/>
            <person name="Stursova M."/>
            <person name="Weitz H."/>
            <person name="Taylor A."/>
            <person name="Grigoriev I.V."/>
            <person name="Nagy L.G."/>
            <person name="Martin F."/>
            <person name="Kauserud H."/>
        </authorList>
    </citation>
    <scope>NUCLEOTIDE SEQUENCE</scope>
    <source>
        <strain evidence="5">CBHHK067</strain>
    </source>
</reference>
<dbReference type="EMBL" id="JARKIE010000290">
    <property type="protein sequence ID" value="KAJ7657474.1"/>
    <property type="molecule type" value="Genomic_DNA"/>
</dbReference>
<dbReference type="GO" id="GO:0005770">
    <property type="term" value="C:late endosome"/>
    <property type="evidence" value="ECO:0007669"/>
    <property type="project" value="TreeGrafter"/>
</dbReference>
<keyword evidence="6" id="KW-1185">Reference proteome</keyword>
<evidence type="ECO:0000313" key="5">
    <source>
        <dbReference type="EMBL" id="KAJ7657474.1"/>
    </source>
</evidence>
<dbReference type="Proteomes" id="UP001221757">
    <property type="component" value="Unassembled WGS sequence"/>
</dbReference>
<comment type="similarity">
    <text evidence="1">Belongs to the small GTPase superfamily. Rab family.</text>
</comment>
<name>A0AAD7CQS2_MYCRO</name>